<dbReference type="EMBL" id="MNCJ02000332">
    <property type="protein sequence ID" value="KAF5753609.1"/>
    <property type="molecule type" value="Genomic_DNA"/>
</dbReference>
<reference evidence="1" key="1">
    <citation type="journal article" date="2017" name="Nature">
        <title>The sunflower genome provides insights into oil metabolism, flowering and Asterid evolution.</title>
        <authorList>
            <person name="Badouin H."/>
            <person name="Gouzy J."/>
            <person name="Grassa C.J."/>
            <person name="Murat F."/>
            <person name="Staton S.E."/>
            <person name="Cottret L."/>
            <person name="Lelandais-Briere C."/>
            <person name="Owens G.L."/>
            <person name="Carrere S."/>
            <person name="Mayjonade B."/>
            <person name="Legrand L."/>
            <person name="Gill N."/>
            <person name="Kane N.C."/>
            <person name="Bowers J.E."/>
            <person name="Hubner S."/>
            <person name="Bellec A."/>
            <person name="Berard A."/>
            <person name="Berges H."/>
            <person name="Blanchet N."/>
            <person name="Boniface M.C."/>
            <person name="Brunel D."/>
            <person name="Catrice O."/>
            <person name="Chaidir N."/>
            <person name="Claudel C."/>
            <person name="Donnadieu C."/>
            <person name="Faraut T."/>
            <person name="Fievet G."/>
            <person name="Helmstetter N."/>
            <person name="King M."/>
            <person name="Knapp S.J."/>
            <person name="Lai Z."/>
            <person name="Le Paslier M.C."/>
            <person name="Lippi Y."/>
            <person name="Lorenzon L."/>
            <person name="Mandel J.R."/>
            <person name="Marage G."/>
            <person name="Marchand G."/>
            <person name="Marquand E."/>
            <person name="Bret-Mestries E."/>
            <person name="Morien E."/>
            <person name="Nambeesan S."/>
            <person name="Nguyen T."/>
            <person name="Pegot-Espagnet P."/>
            <person name="Pouilly N."/>
            <person name="Raftis F."/>
            <person name="Sallet E."/>
            <person name="Schiex T."/>
            <person name="Thomas J."/>
            <person name="Vandecasteele C."/>
            <person name="Vares D."/>
            <person name="Vear F."/>
            <person name="Vautrin S."/>
            <person name="Crespi M."/>
            <person name="Mangin B."/>
            <person name="Burke J.M."/>
            <person name="Salse J."/>
            <person name="Munos S."/>
            <person name="Vincourt P."/>
            <person name="Rieseberg L.H."/>
            <person name="Langlade N.B."/>
        </authorList>
    </citation>
    <scope>NUCLEOTIDE SEQUENCE</scope>
    <source>
        <tissue evidence="1">Leaves</tissue>
    </source>
</reference>
<reference evidence="1" key="2">
    <citation type="submission" date="2020-06" db="EMBL/GenBank/DDBJ databases">
        <title>Helianthus annuus Genome sequencing and assembly Release 2.</title>
        <authorList>
            <person name="Gouzy J."/>
            <person name="Langlade N."/>
            <person name="Munos S."/>
        </authorList>
    </citation>
    <scope>NUCLEOTIDE SEQUENCE</scope>
    <source>
        <tissue evidence="1">Leaves</tissue>
    </source>
</reference>
<gene>
    <name evidence="1" type="ORF">HanXRQr2_Chr17g0782021</name>
</gene>
<evidence type="ECO:0000313" key="1">
    <source>
        <dbReference type="EMBL" id="KAF5753609.1"/>
    </source>
</evidence>
<sequence>MGPLLVVEVATDRKARENTGREEETVLQILHMVGKRQLEMGIERKAKIRVAVVVPVVVAAAAL</sequence>
<proteinExistence type="predicted"/>
<protein>
    <submittedName>
        <fullName evidence="1">Uncharacterized protein</fullName>
    </submittedName>
</protein>
<evidence type="ECO:0000313" key="2">
    <source>
        <dbReference type="Proteomes" id="UP000215914"/>
    </source>
</evidence>
<organism evidence="1 2">
    <name type="scientific">Helianthus annuus</name>
    <name type="common">Common sunflower</name>
    <dbReference type="NCBI Taxonomy" id="4232"/>
    <lineage>
        <taxon>Eukaryota</taxon>
        <taxon>Viridiplantae</taxon>
        <taxon>Streptophyta</taxon>
        <taxon>Embryophyta</taxon>
        <taxon>Tracheophyta</taxon>
        <taxon>Spermatophyta</taxon>
        <taxon>Magnoliopsida</taxon>
        <taxon>eudicotyledons</taxon>
        <taxon>Gunneridae</taxon>
        <taxon>Pentapetalae</taxon>
        <taxon>asterids</taxon>
        <taxon>campanulids</taxon>
        <taxon>Asterales</taxon>
        <taxon>Asteraceae</taxon>
        <taxon>Asteroideae</taxon>
        <taxon>Heliantheae alliance</taxon>
        <taxon>Heliantheae</taxon>
        <taxon>Helianthus</taxon>
    </lineage>
</organism>
<dbReference type="AlphaFoldDB" id="A0A9K3GTB1"/>
<dbReference type="Proteomes" id="UP000215914">
    <property type="component" value="Unassembled WGS sequence"/>
</dbReference>
<keyword evidence="2" id="KW-1185">Reference proteome</keyword>
<dbReference type="Gramene" id="mRNA:HanXRQr2_Chr17g0782021">
    <property type="protein sequence ID" value="CDS:HanXRQr2_Chr17g0782021.1"/>
    <property type="gene ID" value="HanXRQr2_Chr17g0782021"/>
</dbReference>
<comment type="caution">
    <text evidence="1">The sequence shown here is derived from an EMBL/GenBank/DDBJ whole genome shotgun (WGS) entry which is preliminary data.</text>
</comment>
<accession>A0A9K3GTB1</accession>
<name>A0A9K3GTB1_HELAN</name>